<protein>
    <submittedName>
        <fullName evidence="2">Uncharacterized protein</fullName>
    </submittedName>
</protein>
<dbReference type="Proteomes" id="UP001364764">
    <property type="component" value="Plasmid pY5S7-1"/>
</dbReference>
<organism evidence="2 3">
    <name type="scientific">Paenibacillus amylolyticus</name>
    <dbReference type="NCBI Taxonomy" id="1451"/>
    <lineage>
        <taxon>Bacteria</taxon>
        <taxon>Bacillati</taxon>
        <taxon>Bacillota</taxon>
        <taxon>Bacilli</taxon>
        <taxon>Bacillales</taxon>
        <taxon>Paenibacillaceae</taxon>
        <taxon>Paenibacillus</taxon>
    </lineage>
</organism>
<dbReference type="AlphaFoldDB" id="A0ABD8B2K8"/>
<dbReference type="GeneID" id="93479995"/>
<evidence type="ECO:0000256" key="1">
    <source>
        <dbReference type="SAM" id="SignalP"/>
    </source>
</evidence>
<geneLocation type="plasmid" evidence="2 3">
    <name>pY5S7-1</name>
</geneLocation>
<keyword evidence="2" id="KW-0614">Plasmid</keyword>
<accession>A0ABD8B2K8</accession>
<name>A0ABD8B2K8_PAEAM</name>
<gene>
    <name evidence="2" type="ORF">V6668_30980</name>
</gene>
<dbReference type="RefSeq" id="WP_091037154.1">
    <property type="nucleotide sequence ID" value="NZ_CP145893.1"/>
</dbReference>
<feature type="chain" id="PRO_5044850524" evidence="1">
    <location>
        <begin position="23"/>
        <end position="128"/>
    </location>
</feature>
<sequence>MRKIIRSISLFVVLFIANGCNQSTSVLPTLHDLTENSFIAYDETILSGKQVNRVLDRYTEVVPIVVVKDGKNYVFGGKQVLMDSNFKRTTSDILDKETLINFEATYKSLVVRDLNNDIVGIKLIESIP</sequence>
<feature type="signal peptide" evidence="1">
    <location>
        <begin position="1"/>
        <end position="22"/>
    </location>
</feature>
<keyword evidence="1" id="KW-0732">Signal</keyword>
<evidence type="ECO:0000313" key="2">
    <source>
        <dbReference type="EMBL" id="WWP24075.1"/>
    </source>
</evidence>
<reference evidence="2 3" key="1">
    <citation type="submission" date="2024-02" db="EMBL/GenBank/DDBJ databases">
        <title>Complete sequences of two Paenibacillus sp. strains and one Lysinibacillus strain isolated from the environment on STAA medium highlight biotechnological potential.</title>
        <authorList>
            <person name="Attere S.A."/>
            <person name="Piche L.C."/>
            <person name="Intertaglia L."/>
            <person name="Lami R."/>
            <person name="Charette S.J."/>
            <person name="Vincent A.T."/>
        </authorList>
    </citation>
    <scope>NUCLEOTIDE SEQUENCE [LARGE SCALE GENOMIC DNA]</scope>
    <source>
        <strain evidence="2 3">Y5S-7</strain>
        <plasmid evidence="2 3">pY5S7-1</plasmid>
    </source>
</reference>
<evidence type="ECO:0000313" key="3">
    <source>
        <dbReference type="Proteomes" id="UP001364764"/>
    </source>
</evidence>
<dbReference type="EMBL" id="CP145893">
    <property type="protein sequence ID" value="WWP24075.1"/>
    <property type="molecule type" value="Genomic_DNA"/>
</dbReference>
<proteinExistence type="predicted"/>